<keyword evidence="3" id="KW-1185">Reference proteome</keyword>
<sequence length="254" mass="29948">MKQLIRFVLRHVPRRYIQRVVHLCTPLVGLFYAGSRVQCPVCGNRYRKFMPYGYVNSRENALCPHCLALERHRLMWLYLQNETDFFEAPARVLHIAPEYCFLKRFGRLPQLDYVTADLESPLAKVKMDVQRIPFPDGEFDVIFCNHILEHVDDDRQAMRELFRVMRPGGWGIMLSPVNPDRETTYEDPSITDPVQRELHFGQKDHLRDYGRDYGERLAEAGFDVEEIDYIRFLSPEAAALYGLRSEMIYLVRKE</sequence>
<dbReference type="RefSeq" id="WP_101571706.1">
    <property type="nucleotide sequence ID" value="NZ_JACOOK010000002.1"/>
</dbReference>
<dbReference type="InterPro" id="IPR013216">
    <property type="entry name" value="Methyltransf_11"/>
</dbReference>
<feature type="domain" description="Methyltransferase type 11" evidence="1">
    <location>
        <begin position="123"/>
        <end position="172"/>
    </location>
</feature>
<accession>A0ABR7CKA6</accession>
<dbReference type="Proteomes" id="UP000636891">
    <property type="component" value="Unassembled WGS sequence"/>
</dbReference>
<dbReference type="CDD" id="cd02440">
    <property type="entry name" value="AdoMet_MTases"/>
    <property type="match status" value="1"/>
</dbReference>
<comment type="caution">
    <text evidence="2">The sequence shown here is derived from an EMBL/GenBank/DDBJ whole genome shotgun (WGS) entry which is preliminary data.</text>
</comment>
<dbReference type="SUPFAM" id="SSF53335">
    <property type="entry name" value="S-adenosyl-L-methionine-dependent methyltransferases"/>
    <property type="match status" value="1"/>
</dbReference>
<gene>
    <name evidence="2" type="ORF">H8S08_03545</name>
</gene>
<organism evidence="2 3">
    <name type="scientific">Alistipes hominis</name>
    <dbReference type="NCBI Taxonomy" id="2763015"/>
    <lineage>
        <taxon>Bacteria</taxon>
        <taxon>Pseudomonadati</taxon>
        <taxon>Bacteroidota</taxon>
        <taxon>Bacteroidia</taxon>
        <taxon>Bacteroidales</taxon>
        <taxon>Rikenellaceae</taxon>
        <taxon>Alistipes</taxon>
    </lineage>
</organism>
<reference evidence="2 3" key="1">
    <citation type="submission" date="2020-08" db="EMBL/GenBank/DDBJ databases">
        <title>Genome public.</title>
        <authorList>
            <person name="Liu C."/>
            <person name="Sun Q."/>
        </authorList>
    </citation>
    <scope>NUCLEOTIDE SEQUENCE [LARGE SCALE GENOMIC DNA]</scope>
    <source>
        <strain evidence="2 3">New-7</strain>
    </source>
</reference>
<evidence type="ECO:0000313" key="3">
    <source>
        <dbReference type="Proteomes" id="UP000636891"/>
    </source>
</evidence>
<proteinExistence type="predicted"/>
<dbReference type="PANTHER" id="PTHR43591">
    <property type="entry name" value="METHYLTRANSFERASE"/>
    <property type="match status" value="1"/>
</dbReference>
<evidence type="ECO:0000313" key="2">
    <source>
        <dbReference type="EMBL" id="MBC5616093.1"/>
    </source>
</evidence>
<dbReference type="InterPro" id="IPR029063">
    <property type="entry name" value="SAM-dependent_MTases_sf"/>
</dbReference>
<keyword evidence="2" id="KW-0489">Methyltransferase</keyword>
<dbReference type="Pfam" id="PF08241">
    <property type="entry name" value="Methyltransf_11"/>
    <property type="match status" value="1"/>
</dbReference>
<keyword evidence="2" id="KW-0808">Transferase</keyword>
<dbReference type="PANTHER" id="PTHR43591:SF110">
    <property type="entry name" value="RHODANESE DOMAIN-CONTAINING PROTEIN"/>
    <property type="match status" value="1"/>
</dbReference>
<dbReference type="EMBL" id="JACOOK010000002">
    <property type="protein sequence ID" value="MBC5616093.1"/>
    <property type="molecule type" value="Genomic_DNA"/>
</dbReference>
<dbReference type="GO" id="GO:0032259">
    <property type="term" value="P:methylation"/>
    <property type="evidence" value="ECO:0007669"/>
    <property type="project" value="UniProtKB-KW"/>
</dbReference>
<name>A0ABR7CKA6_9BACT</name>
<evidence type="ECO:0000259" key="1">
    <source>
        <dbReference type="Pfam" id="PF08241"/>
    </source>
</evidence>
<dbReference type="GO" id="GO:0008168">
    <property type="term" value="F:methyltransferase activity"/>
    <property type="evidence" value="ECO:0007669"/>
    <property type="project" value="UniProtKB-KW"/>
</dbReference>
<dbReference type="Gene3D" id="3.40.50.150">
    <property type="entry name" value="Vaccinia Virus protein VP39"/>
    <property type="match status" value="1"/>
</dbReference>
<protein>
    <submittedName>
        <fullName evidence="2">Methyltransferase domain-containing protein</fullName>
    </submittedName>
</protein>